<dbReference type="GO" id="GO:0006862">
    <property type="term" value="P:nucleotide transport"/>
    <property type="evidence" value="ECO:0007669"/>
    <property type="project" value="InterPro"/>
</dbReference>
<keyword evidence="3 9" id="KW-0813">Transport</keyword>
<keyword evidence="4 8" id="KW-0812">Transmembrane</keyword>
<dbReference type="AlphaFoldDB" id="S9U7R8"/>
<comment type="subcellular location">
    <subcellularLocation>
        <location evidence="1">Membrane</location>
        <topology evidence="1">Multi-pass membrane protein</topology>
    </subcellularLocation>
</comment>
<dbReference type="EMBL" id="ATMH01006966">
    <property type="protein sequence ID" value="EPY24864.1"/>
    <property type="molecule type" value="Genomic_DNA"/>
</dbReference>
<comment type="similarity">
    <text evidence="2 9">Belongs to the mitochondrial carrier (TC 2.A.29) family.</text>
</comment>
<comment type="caution">
    <text evidence="11">The sequence shown here is derived from an EMBL/GenBank/DDBJ whole genome shotgun (WGS) entry which is preliminary data.</text>
</comment>
<organism evidence="11 12">
    <name type="scientific">Strigomonas culicis</name>
    <dbReference type="NCBI Taxonomy" id="28005"/>
    <lineage>
        <taxon>Eukaryota</taxon>
        <taxon>Discoba</taxon>
        <taxon>Euglenozoa</taxon>
        <taxon>Kinetoplastea</taxon>
        <taxon>Metakinetoplastina</taxon>
        <taxon>Trypanosomatida</taxon>
        <taxon>Trypanosomatidae</taxon>
        <taxon>Strigomonadinae</taxon>
        <taxon>Strigomonas</taxon>
    </lineage>
</organism>
<gene>
    <name evidence="11" type="ORF">STCU_06966</name>
</gene>
<dbReference type="SUPFAM" id="SSF103506">
    <property type="entry name" value="Mitochondrial carrier"/>
    <property type="match status" value="1"/>
</dbReference>
<evidence type="ECO:0000313" key="12">
    <source>
        <dbReference type="Proteomes" id="UP000015354"/>
    </source>
</evidence>
<evidence type="ECO:0000256" key="5">
    <source>
        <dbReference type="ARBA" id="ARBA00022737"/>
    </source>
</evidence>
<keyword evidence="7 8" id="KW-0472">Membrane</keyword>
<evidence type="ECO:0000256" key="6">
    <source>
        <dbReference type="ARBA" id="ARBA00022989"/>
    </source>
</evidence>
<dbReference type="Pfam" id="PF00153">
    <property type="entry name" value="Mito_carr"/>
    <property type="match status" value="3"/>
</dbReference>
<keyword evidence="5" id="KW-0677">Repeat</keyword>
<evidence type="ECO:0000256" key="1">
    <source>
        <dbReference type="ARBA" id="ARBA00004141"/>
    </source>
</evidence>
<evidence type="ECO:0000256" key="4">
    <source>
        <dbReference type="ARBA" id="ARBA00022692"/>
    </source>
</evidence>
<sequence length="320" mass="35593">MSSSSSLNANDKAWMHGLAGALGGSTAMMMFYPLDFLRTRMHTLHQGCRTRQLRSANEIFQQEGLKGMYRGLAVSVVSHSIGWGMYLLTFRKARHELDHALGPVGAESSRGWQLGHAPRDFASACVAATITGTVITPIHVIKTRRQLHDCASKRESVRQIVAQQGWRAMFRGMGPQILLTGNTTIQVTIYEYLRRRCFRDKEDPSPLQVALASGVSKAIACALFNPLEVVRTRLQDKRNLGRPEYGSMSAGLHTIWRTEGIQGLYRALPVNIMRVVPSAMMAFVLYEKCLWGIRQTYRMTHTPHSAEHIDAAAGDVSPAL</sequence>
<dbReference type="Gene3D" id="1.50.40.10">
    <property type="entry name" value="Mitochondrial carrier domain"/>
    <property type="match status" value="1"/>
</dbReference>
<evidence type="ECO:0000256" key="7">
    <source>
        <dbReference type="ARBA" id="ARBA00023136"/>
    </source>
</evidence>
<proteinExistence type="inferred from homology"/>
<feature type="transmembrane region" description="Helical" evidence="10">
    <location>
        <begin position="13"/>
        <end position="32"/>
    </location>
</feature>
<evidence type="ECO:0000313" key="11">
    <source>
        <dbReference type="EMBL" id="EPY24864.1"/>
    </source>
</evidence>
<protein>
    <submittedName>
        <fullName evidence="11">Solute carrier family 25 (Mitochondrial folate transporter), member 32</fullName>
    </submittedName>
</protein>
<keyword evidence="12" id="KW-1185">Reference proteome</keyword>
<feature type="repeat" description="Solcar" evidence="8">
    <location>
        <begin position="115"/>
        <end position="196"/>
    </location>
</feature>
<evidence type="ECO:0000256" key="8">
    <source>
        <dbReference type="PROSITE-ProRule" id="PRU00282"/>
    </source>
</evidence>
<dbReference type="GO" id="GO:0055085">
    <property type="term" value="P:transmembrane transport"/>
    <property type="evidence" value="ECO:0007669"/>
    <property type="project" value="InterPro"/>
</dbReference>
<keyword evidence="6 10" id="KW-1133">Transmembrane helix</keyword>
<dbReference type="OrthoDB" id="269120at2759"/>
<accession>S9U7R8</accession>
<evidence type="ECO:0000256" key="9">
    <source>
        <dbReference type="RuleBase" id="RU000488"/>
    </source>
</evidence>
<dbReference type="InterPro" id="IPR044712">
    <property type="entry name" value="SLC25A32-like"/>
</dbReference>
<feature type="repeat" description="Solcar" evidence="8">
    <location>
        <begin position="11"/>
        <end position="96"/>
    </location>
</feature>
<evidence type="ECO:0000256" key="3">
    <source>
        <dbReference type="ARBA" id="ARBA00022448"/>
    </source>
</evidence>
<dbReference type="GO" id="GO:0016020">
    <property type="term" value="C:membrane"/>
    <property type="evidence" value="ECO:0007669"/>
    <property type="project" value="UniProtKB-SubCell"/>
</dbReference>
<dbReference type="InterPro" id="IPR018108">
    <property type="entry name" value="MCP_transmembrane"/>
</dbReference>
<dbReference type="PANTHER" id="PTHR45683">
    <property type="entry name" value="MITOCHONDRIAL NICOTINAMIDE ADENINE DINUCLEOTIDE TRANSPORTER 1-RELATED-RELATED"/>
    <property type="match status" value="1"/>
</dbReference>
<dbReference type="Proteomes" id="UP000015354">
    <property type="component" value="Unassembled WGS sequence"/>
</dbReference>
<reference evidence="11 12" key="1">
    <citation type="journal article" date="2013" name="PLoS ONE">
        <title>Predicting the Proteins of Angomonas deanei, Strigomonas culicis and Their Respective Endosymbionts Reveals New Aspects of the Trypanosomatidae Family.</title>
        <authorList>
            <person name="Motta M.C."/>
            <person name="Martins A.C."/>
            <person name="de Souza S.S."/>
            <person name="Catta-Preta C.M."/>
            <person name="Silva R."/>
            <person name="Klein C.C."/>
            <person name="de Almeida L.G."/>
            <person name="de Lima Cunha O."/>
            <person name="Ciapina L.P."/>
            <person name="Brocchi M."/>
            <person name="Colabardini A.C."/>
            <person name="de Araujo Lima B."/>
            <person name="Machado C.R."/>
            <person name="de Almeida Soares C.M."/>
            <person name="Probst C.M."/>
            <person name="de Menezes C.B."/>
            <person name="Thompson C.E."/>
            <person name="Bartholomeu D.C."/>
            <person name="Gradia D.F."/>
            <person name="Pavoni D.P."/>
            <person name="Grisard E.C."/>
            <person name="Fantinatti-Garboggini F."/>
            <person name="Marchini F.K."/>
            <person name="Rodrigues-Luiz G.F."/>
            <person name="Wagner G."/>
            <person name="Goldman G.H."/>
            <person name="Fietto J.L."/>
            <person name="Elias M.C."/>
            <person name="Goldman M.H."/>
            <person name="Sagot M.F."/>
            <person name="Pereira M."/>
            <person name="Stoco P.H."/>
            <person name="de Mendonca-Neto R.P."/>
            <person name="Teixeira S.M."/>
            <person name="Maciel T.E."/>
            <person name="de Oliveira Mendes T.A."/>
            <person name="Urmenyi T.P."/>
            <person name="de Souza W."/>
            <person name="Schenkman S."/>
            <person name="de Vasconcelos A.T."/>
        </authorList>
    </citation>
    <scope>NUCLEOTIDE SEQUENCE [LARGE SCALE GENOMIC DNA]</scope>
</reference>
<dbReference type="PROSITE" id="PS50920">
    <property type="entry name" value="SOLCAR"/>
    <property type="match status" value="3"/>
</dbReference>
<evidence type="ECO:0000256" key="2">
    <source>
        <dbReference type="ARBA" id="ARBA00006375"/>
    </source>
</evidence>
<evidence type="ECO:0000256" key="10">
    <source>
        <dbReference type="SAM" id="Phobius"/>
    </source>
</evidence>
<feature type="repeat" description="Solcar" evidence="8">
    <location>
        <begin position="204"/>
        <end position="292"/>
    </location>
</feature>
<dbReference type="InterPro" id="IPR023395">
    <property type="entry name" value="MCP_dom_sf"/>
</dbReference>
<name>S9U7R8_9TRYP</name>